<name>A0A9K3GJ81_9EUKA</name>
<keyword evidence="3" id="KW-1185">Reference proteome</keyword>
<dbReference type="EMBL" id="BDIP01001638">
    <property type="protein sequence ID" value="GIQ84822.1"/>
    <property type="molecule type" value="Genomic_DNA"/>
</dbReference>
<feature type="compositionally biased region" description="Basic residues" evidence="1">
    <location>
        <begin position="97"/>
        <end position="106"/>
    </location>
</feature>
<accession>A0A9K3GJ81</accession>
<proteinExistence type="predicted"/>
<evidence type="ECO:0000313" key="2">
    <source>
        <dbReference type="EMBL" id="GIQ84822.1"/>
    </source>
</evidence>
<evidence type="ECO:0000313" key="3">
    <source>
        <dbReference type="Proteomes" id="UP000265618"/>
    </source>
</evidence>
<sequence>MRYYQFHPRNYAGNKDRIGLVVKRWSEGLSREVQADSGPSQGSQLVSIQTSTMHGIDTTGSAFKPHYVSGAFTKTVESKTSKGAMSGQSYKKAPSLLKKKKGGKRR</sequence>
<dbReference type="Proteomes" id="UP000265618">
    <property type="component" value="Unassembled WGS sequence"/>
</dbReference>
<feature type="region of interest" description="Disordered" evidence="1">
    <location>
        <begin position="77"/>
        <end position="106"/>
    </location>
</feature>
<dbReference type="AlphaFoldDB" id="A0A9K3GJ81"/>
<protein>
    <submittedName>
        <fullName evidence="2">Uncharacterized protein</fullName>
    </submittedName>
</protein>
<evidence type="ECO:0000256" key="1">
    <source>
        <dbReference type="SAM" id="MobiDB-lite"/>
    </source>
</evidence>
<organism evidence="2 3">
    <name type="scientific">Kipferlia bialata</name>
    <dbReference type="NCBI Taxonomy" id="797122"/>
    <lineage>
        <taxon>Eukaryota</taxon>
        <taxon>Metamonada</taxon>
        <taxon>Carpediemonas-like organisms</taxon>
        <taxon>Kipferlia</taxon>
    </lineage>
</organism>
<comment type="caution">
    <text evidence="2">The sequence shown here is derived from an EMBL/GenBank/DDBJ whole genome shotgun (WGS) entry which is preliminary data.</text>
</comment>
<reference evidence="2 3" key="1">
    <citation type="journal article" date="2018" name="PLoS ONE">
        <title>The draft genome of Kipferlia bialata reveals reductive genome evolution in fornicate parasites.</title>
        <authorList>
            <person name="Tanifuji G."/>
            <person name="Takabayashi S."/>
            <person name="Kume K."/>
            <person name="Takagi M."/>
            <person name="Nakayama T."/>
            <person name="Kamikawa R."/>
            <person name="Inagaki Y."/>
            <person name="Hashimoto T."/>
        </authorList>
    </citation>
    <scope>NUCLEOTIDE SEQUENCE [LARGE SCALE GENOMIC DNA]</scope>
    <source>
        <strain evidence="2">NY0173</strain>
    </source>
</reference>
<gene>
    <name evidence="2" type="ORF">KIPB_006392</name>
</gene>